<evidence type="ECO:0000256" key="2">
    <source>
        <dbReference type="SAM" id="Phobius"/>
    </source>
</evidence>
<dbReference type="RefSeq" id="WP_184841966.1">
    <property type="nucleotide sequence ID" value="NZ_JACHMN010000003.1"/>
</dbReference>
<evidence type="ECO:0000259" key="4">
    <source>
        <dbReference type="Pfam" id="PF13845"/>
    </source>
</evidence>
<evidence type="ECO:0000256" key="1">
    <source>
        <dbReference type="SAM" id="MobiDB-lite"/>
    </source>
</evidence>
<dbReference type="EMBL" id="JACHMN010000003">
    <property type="protein sequence ID" value="MBB5872393.1"/>
    <property type="molecule type" value="Genomic_DNA"/>
</dbReference>
<evidence type="ECO:0000259" key="3">
    <source>
        <dbReference type="Pfam" id="PF13828"/>
    </source>
</evidence>
<comment type="caution">
    <text evidence="5">The sequence shown here is derived from an EMBL/GenBank/DDBJ whole genome shotgun (WGS) entry which is preliminary data.</text>
</comment>
<feature type="compositionally biased region" description="Low complexity" evidence="1">
    <location>
        <begin position="10"/>
        <end position="25"/>
    </location>
</feature>
<accession>A0A841BZS8</accession>
<evidence type="ECO:0008006" key="7">
    <source>
        <dbReference type="Google" id="ProtNLM"/>
    </source>
</evidence>
<keyword evidence="2" id="KW-0472">Membrane</keyword>
<dbReference type="AlphaFoldDB" id="A0A841BZS8"/>
<feature type="transmembrane region" description="Helical" evidence="2">
    <location>
        <begin position="109"/>
        <end position="134"/>
    </location>
</feature>
<feature type="transmembrane region" description="Helical" evidence="2">
    <location>
        <begin position="146"/>
        <end position="167"/>
    </location>
</feature>
<feature type="compositionally biased region" description="Low complexity" evidence="1">
    <location>
        <begin position="41"/>
        <end position="60"/>
    </location>
</feature>
<dbReference type="InterPro" id="IPR026004">
    <property type="entry name" value="Septum_form"/>
</dbReference>
<keyword evidence="2" id="KW-1133">Transmembrane helix</keyword>
<feature type="compositionally biased region" description="Pro residues" evidence="1">
    <location>
        <begin position="26"/>
        <end position="40"/>
    </location>
</feature>
<proteinExistence type="predicted"/>
<keyword evidence="6" id="KW-1185">Reference proteome</keyword>
<feature type="compositionally biased region" description="Polar residues" evidence="1">
    <location>
        <begin position="61"/>
        <end position="71"/>
    </location>
</feature>
<keyword evidence="2" id="KW-0812">Transmembrane</keyword>
<organism evidence="5 6">
    <name type="scientific">Allocatelliglobosispora scoriae</name>
    <dbReference type="NCBI Taxonomy" id="643052"/>
    <lineage>
        <taxon>Bacteria</taxon>
        <taxon>Bacillati</taxon>
        <taxon>Actinomycetota</taxon>
        <taxon>Actinomycetes</taxon>
        <taxon>Micromonosporales</taxon>
        <taxon>Micromonosporaceae</taxon>
        <taxon>Allocatelliglobosispora</taxon>
    </lineage>
</organism>
<evidence type="ECO:0000313" key="6">
    <source>
        <dbReference type="Proteomes" id="UP000587527"/>
    </source>
</evidence>
<gene>
    <name evidence="5" type="ORF">F4553_005827</name>
</gene>
<dbReference type="InterPro" id="IPR025241">
    <property type="entry name" value="DUF4190"/>
</dbReference>
<feature type="region of interest" description="Disordered" evidence="1">
    <location>
        <begin position="1"/>
        <end position="76"/>
    </location>
</feature>
<reference evidence="5 6" key="1">
    <citation type="submission" date="2020-08" db="EMBL/GenBank/DDBJ databases">
        <title>Sequencing the genomes of 1000 actinobacteria strains.</title>
        <authorList>
            <person name="Klenk H.-P."/>
        </authorList>
    </citation>
    <scope>NUCLEOTIDE SEQUENCE [LARGE SCALE GENOMIC DNA]</scope>
    <source>
        <strain evidence="5 6">DSM 45362</strain>
    </source>
</reference>
<feature type="domain" description="Septum formation-related" evidence="4">
    <location>
        <begin position="197"/>
        <end position="295"/>
    </location>
</feature>
<feature type="domain" description="DUF4190" evidence="3">
    <location>
        <begin position="110"/>
        <end position="163"/>
    </location>
</feature>
<dbReference type="Pfam" id="PF13845">
    <property type="entry name" value="Septum_form"/>
    <property type="match status" value="1"/>
</dbReference>
<protein>
    <recommendedName>
        <fullName evidence="7">DUF4190 domain-containing protein</fullName>
    </recommendedName>
</protein>
<name>A0A841BZS8_9ACTN</name>
<sequence>MTHPQPPSDPYGQPYQPEQAPYQPYGAPPPQDPYAVPPQQPYGAPAYGPPAYGTPPYGSPQNYPDTGQQQYGAPVSPYPQYGEPQQPYLAAPAPYQPVAPLQNPKVNGFAIASLIFGICGGLLFSTIFGIIALVQIKRHGGRGKGMAVAGLVLTVLWVAVIGVGVALSANYTPTTSTPTSARNSAGAVTTPGTVKLTTLKKGDCIDTSKIQEGVEFSTVPAVPCNQPHDAEIYAIFSLTGSTWPGDAKVADLAETGCTTRMKTFLPSKSAQAKYDIFFIHPAESGWIRGDRSVSCLATALPGKKLNAPIKP</sequence>
<dbReference type="Proteomes" id="UP000587527">
    <property type="component" value="Unassembled WGS sequence"/>
</dbReference>
<evidence type="ECO:0000313" key="5">
    <source>
        <dbReference type="EMBL" id="MBB5872393.1"/>
    </source>
</evidence>
<dbReference type="Pfam" id="PF13828">
    <property type="entry name" value="DUF4190"/>
    <property type="match status" value="1"/>
</dbReference>